<keyword evidence="1" id="KW-0677">Repeat</keyword>
<dbReference type="Gene3D" id="1.10.150.50">
    <property type="entry name" value="Transcription Factor, Ets-1"/>
    <property type="match status" value="1"/>
</dbReference>
<comment type="caution">
    <text evidence="3">The sequence shown here is derived from an EMBL/GenBank/DDBJ whole genome shotgun (WGS) entry which is preliminary data.</text>
</comment>
<dbReference type="AlphaFoldDB" id="A0A2G2YSA2"/>
<accession>A0A2G2YSA2</accession>
<sequence length="72" mass="8095">MGSGTRFPAESVDNFLQSLGLEKYAITFQAEEVDMAALVHMTDEDLKAMGIPMVWEYNIIVLYGNSFEDCKL</sequence>
<reference evidence="3 4" key="2">
    <citation type="journal article" date="2017" name="Genome Biol.">
        <title>New reference genome sequences of hot pepper reveal the massive evolution of plant disease-resistance genes by retroduplication.</title>
        <authorList>
            <person name="Kim S."/>
            <person name="Park J."/>
            <person name="Yeom S.I."/>
            <person name="Kim Y.M."/>
            <person name="Seo E."/>
            <person name="Kim K.T."/>
            <person name="Kim M.S."/>
            <person name="Lee J.M."/>
            <person name="Cheong K."/>
            <person name="Shin H.S."/>
            <person name="Kim S.B."/>
            <person name="Han K."/>
            <person name="Lee J."/>
            <person name="Park M."/>
            <person name="Lee H.A."/>
            <person name="Lee H.Y."/>
            <person name="Lee Y."/>
            <person name="Oh S."/>
            <person name="Lee J.H."/>
            <person name="Choi E."/>
            <person name="Choi E."/>
            <person name="Lee S.E."/>
            <person name="Jeon J."/>
            <person name="Kim H."/>
            <person name="Choi G."/>
            <person name="Song H."/>
            <person name="Lee J."/>
            <person name="Lee S.C."/>
            <person name="Kwon J.K."/>
            <person name="Lee H.Y."/>
            <person name="Koo N."/>
            <person name="Hong Y."/>
            <person name="Kim R.W."/>
            <person name="Kang W.H."/>
            <person name="Huh J.H."/>
            <person name="Kang B.C."/>
            <person name="Yang T.J."/>
            <person name="Lee Y.H."/>
            <person name="Bennetzen J.L."/>
            <person name="Choi D."/>
        </authorList>
    </citation>
    <scope>NUCLEOTIDE SEQUENCE [LARGE SCALE GENOMIC DNA]</scope>
    <source>
        <strain evidence="4">cv. CM334</strain>
    </source>
</reference>
<dbReference type="InterPro" id="IPR001660">
    <property type="entry name" value="SAM"/>
</dbReference>
<dbReference type="PANTHER" id="PTHR10627">
    <property type="entry name" value="SCP160"/>
    <property type="match status" value="1"/>
</dbReference>
<evidence type="ECO:0000259" key="2">
    <source>
        <dbReference type="PROSITE" id="PS50105"/>
    </source>
</evidence>
<dbReference type="Proteomes" id="UP000222542">
    <property type="component" value="Unassembled WGS sequence"/>
</dbReference>
<dbReference type="Pfam" id="PF00536">
    <property type="entry name" value="SAM_1"/>
    <property type="match status" value="1"/>
</dbReference>
<evidence type="ECO:0000313" key="3">
    <source>
        <dbReference type="EMBL" id="PHT72623.1"/>
    </source>
</evidence>
<proteinExistence type="predicted"/>
<dbReference type="OMA" id="MVWEYNI"/>
<name>A0A2G2YSA2_CAPAN</name>
<dbReference type="CDD" id="cd09487">
    <property type="entry name" value="SAM_superfamily"/>
    <property type="match status" value="1"/>
</dbReference>
<dbReference type="Gramene" id="PHT72623">
    <property type="protein sequence ID" value="PHT72623"/>
    <property type="gene ID" value="T459_23408"/>
</dbReference>
<dbReference type="STRING" id="4072.A0A2G2YSA2"/>
<dbReference type="EMBL" id="AYRZ02000009">
    <property type="protein sequence ID" value="PHT72623.1"/>
    <property type="molecule type" value="Genomic_DNA"/>
</dbReference>
<evidence type="ECO:0000313" key="4">
    <source>
        <dbReference type="Proteomes" id="UP000222542"/>
    </source>
</evidence>
<feature type="domain" description="SAM" evidence="2">
    <location>
        <begin position="7"/>
        <end position="51"/>
    </location>
</feature>
<organism evidence="3 4">
    <name type="scientific">Capsicum annuum</name>
    <name type="common">Capsicum pepper</name>
    <dbReference type="NCBI Taxonomy" id="4072"/>
    <lineage>
        <taxon>Eukaryota</taxon>
        <taxon>Viridiplantae</taxon>
        <taxon>Streptophyta</taxon>
        <taxon>Embryophyta</taxon>
        <taxon>Tracheophyta</taxon>
        <taxon>Spermatophyta</taxon>
        <taxon>Magnoliopsida</taxon>
        <taxon>eudicotyledons</taxon>
        <taxon>Gunneridae</taxon>
        <taxon>Pentapetalae</taxon>
        <taxon>asterids</taxon>
        <taxon>lamiids</taxon>
        <taxon>Solanales</taxon>
        <taxon>Solanaceae</taxon>
        <taxon>Solanoideae</taxon>
        <taxon>Capsiceae</taxon>
        <taxon>Capsicum</taxon>
    </lineage>
</organism>
<reference evidence="3 4" key="1">
    <citation type="journal article" date="2014" name="Nat. Genet.">
        <title>Genome sequence of the hot pepper provides insights into the evolution of pungency in Capsicum species.</title>
        <authorList>
            <person name="Kim S."/>
            <person name="Park M."/>
            <person name="Yeom S.I."/>
            <person name="Kim Y.M."/>
            <person name="Lee J.M."/>
            <person name="Lee H.A."/>
            <person name="Seo E."/>
            <person name="Choi J."/>
            <person name="Cheong K."/>
            <person name="Kim K.T."/>
            <person name="Jung K."/>
            <person name="Lee G.W."/>
            <person name="Oh S.K."/>
            <person name="Bae C."/>
            <person name="Kim S.B."/>
            <person name="Lee H.Y."/>
            <person name="Kim S.Y."/>
            <person name="Kim M.S."/>
            <person name="Kang B.C."/>
            <person name="Jo Y.D."/>
            <person name="Yang H.B."/>
            <person name="Jeong H.J."/>
            <person name="Kang W.H."/>
            <person name="Kwon J.K."/>
            <person name="Shin C."/>
            <person name="Lim J.Y."/>
            <person name="Park J.H."/>
            <person name="Huh J.H."/>
            <person name="Kim J.S."/>
            <person name="Kim B.D."/>
            <person name="Cohen O."/>
            <person name="Paran I."/>
            <person name="Suh M.C."/>
            <person name="Lee S.B."/>
            <person name="Kim Y.K."/>
            <person name="Shin Y."/>
            <person name="Noh S.J."/>
            <person name="Park J."/>
            <person name="Seo Y.S."/>
            <person name="Kwon S.Y."/>
            <person name="Kim H.A."/>
            <person name="Park J.M."/>
            <person name="Kim H.J."/>
            <person name="Choi S.B."/>
            <person name="Bosland P.W."/>
            <person name="Reeves G."/>
            <person name="Jo S.H."/>
            <person name="Lee B.W."/>
            <person name="Cho H.T."/>
            <person name="Choi H.S."/>
            <person name="Lee M.S."/>
            <person name="Yu Y."/>
            <person name="Do Choi Y."/>
            <person name="Park B.S."/>
            <person name="van Deynze A."/>
            <person name="Ashrafi H."/>
            <person name="Hill T."/>
            <person name="Kim W.T."/>
            <person name="Pai H.S."/>
            <person name="Ahn H.K."/>
            <person name="Yeam I."/>
            <person name="Giovannoni J.J."/>
            <person name="Rose J.K."/>
            <person name="Sorensen I."/>
            <person name="Lee S.J."/>
            <person name="Kim R.W."/>
            <person name="Choi I.Y."/>
            <person name="Choi B.S."/>
            <person name="Lim J.S."/>
            <person name="Lee Y.H."/>
            <person name="Choi D."/>
        </authorList>
    </citation>
    <scope>NUCLEOTIDE SEQUENCE [LARGE SCALE GENOMIC DNA]</scope>
    <source>
        <strain evidence="4">cv. CM334</strain>
    </source>
</reference>
<gene>
    <name evidence="3" type="ORF">T459_23408</name>
</gene>
<dbReference type="SUPFAM" id="SSF47769">
    <property type="entry name" value="SAM/Pointed domain"/>
    <property type="match status" value="1"/>
</dbReference>
<protein>
    <recommendedName>
        <fullName evidence="2">SAM domain-containing protein</fullName>
    </recommendedName>
</protein>
<dbReference type="InterPro" id="IPR013761">
    <property type="entry name" value="SAM/pointed_sf"/>
</dbReference>
<dbReference type="PANTHER" id="PTHR10627:SF74">
    <property type="entry name" value="OS08G0526500 PROTEIN"/>
    <property type="match status" value="1"/>
</dbReference>
<dbReference type="PROSITE" id="PS50105">
    <property type="entry name" value="SAM_DOMAIN"/>
    <property type="match status" value="1"/>
</dbReference>
<evidence type="ECO:0000256" key="1">
    <source>
        <dbReference type="ARBA" id="ARBA00022737"/>
    </source>
</evidence>
<keyword evidence="4" id="KW-1185">Reference proteome</keyword>